<dbReference type="EMBL" id="RTTD01000033">
    <property type="protein sequence ID" value="MJY19817.1"/>
    <property type="molecule type" value="Genomic_DNA"/>
</dbReference>
<dbReference type="InterPro" id="IPR011010">
    <property type="entry name" value="DNA_brk_join_enz"/>
</dbReference>
<name>A0A3R0QAJ9_SALEN</name>
<reference evidence="3" key="1">
    <citation type="submission" date="2018-07" db="EMBL/GenBank/DDBJ databases">
        <authorList>
            <consortium name="GenomeTrakr network: Whole genome sequencing for foodborne pathogen traceback"/>
        </authorList>
    </citation>
    <scope>NUCLEOTIDE SEQUENCE [LARGE SCALE GENOMIC DNA]</scope>
    <source>
        <strain evidence="3">NC_WHO_S053</strain>
    </source>
</reference>
<comment type="caution">
    <text evidence="3">The sequence shown here is derived from an EMBL/GenBank/DDBJ whole genome shotgun (WGS) entry which is preliminary data.</text>
</comment>
<proteinExistence type="predicted"/>
<sequence length="406" mass="46777">MLQALKFFYEFWHQKYGFTFCYSFHASSYDPSIAIDEMPNFFQYLENGRSSSPNILPLPLSTAANQRTASVRVHAVAKFIAFLISTYISPAYQDGSPKEQARLATRLYTQLSLRKDGYRMLTSTFQKRNANFKSMTVEMVTSVYKIITPCSSGNLNVLNPFPYGRIQLRNFLIVRLLLNYGLRVGELLLLECCSIKQNVQGDKYSLIITTVNNKIDIRKHAPSLKNIYANRVLELDKHDYNLLMIYINRIRKNDSSHDFIFTSSQKNGKPLSYSAVHTLFAKLDFILKRNHPEFCDPGCYDSLPRLTPHTARHTWAYLTLKKIYRQKTLNYRSIPAMSSLDSNLMAEAKDELRIIAGWSMNSKMPDLYAKRFISEQANAANLQRIAEENATHKDIVNYIVEMSNDL</sequence>
<keyword evidence="1" id="KW-0233">DNA recombination</keyword>
<feature type="domain" description="Tyr recombinase" evidence="2">
    <location>
        <begin position="130"/>
        <end position="381"/>
    </location>
</feature>
<dbReference type="AlphaFoldDB" id="A0A3R0QAJ9"/>
<accession>A0A3R0QAJ9</accession>
<evidence type="ECO:0000259" key="2">
    <source>
        <dbReference type="PROSITE" id="PS51898"/>
    </source>
</evidence>
<gene>
    <name evidence="3" type="ORF">DTI44_15865</name>
</gene>
<dbReference type="InterPro" id="IPR002104">
    <property type="entry name" value="Integrase_catalytic"/>
</dbReference>
<dbReference type="GO" id="GO:0003677">
    <property type="term" value="F:DNA binding"/>
    <property type="evidence" value="ECO:0007669"/>
    <property type="project" value="InterPro"/>
</dbReference>
<dbReference type="Proteomes" id="UP000839535">
    <property type="component" value="Unassembled WGS sequence"/>
</dbReference>
<dbReference type="GO" id="GO:0015074">
    <property type="term" value="P:DNA integration"/>
    <property type="evidence" value="ECO:0007669"/>
    <property type="project" value="InterPro"/>
</dbReference>
<evidence type="ECO:0000256" key="1">
    <source>
        <dbReference type="ARBA" id="ARBA00023172"/>
    </source>
</evidence>
<evidence type="ECO:0000313" key="3">
    <source>
        <dbReference type="EMBL" id="MJY19817.1"/>
    </source>
</evidence>
<dbReference type="CDD" id="cd00397">
    <property type="entry name" value="DNA_BRE_C"/>
    <property type="match status" value="1"/>
</dbReference>
<organism evidence="3">
    <name type="scientific">Salmonella enteritidis</name>
    <dbReference type="NCBI Taxonomy" id="149539"/>
    <lineage>
        <taxon>Bacteria</taxon>
        <taxon>Pseudomonadati</taxon>
        <taxon>Pseudomonadota</taxon>
        <taxon>Gammaproteobacteria</taxon>
        <taxon>Enterobacterales</taxon>
        <taxon>Enterobacteriaceae</taxon>
        <taxon>Salmonella</taxon>
    </lineage>
</organism>
<dbReference type="GO" id="GO:0006310">
    <property type="term" value="P:DNA recombination"/>
    <property type="evidence" value="ECO:0007669"/>
    <property type="project" value="UniProtKB-KW"/>
</dbReference>
<protein>
    <submittedName>
        <fullName evidence="3">Site-specific integrase</fullName>
    </submittedName>
</protein>
<dbReference type="PROSITE" id="PS51898">
    <property type="entry name" value="TYR_RECOMBINASE"/>
    <property type="match status" value="1"/>
</dbReference>
<dbReference type="Pfam" id="PF00589">
    <property type="entry name" value="Phage_integrase"/>
    <property type="match status" value="1"/>
</dbReference>
<dbReference type="SUPFAM" id="SSF56349">
    <property type="entry name" value="DNA breaking-rejoining enzymes"/>
    <property type="match status" value="1"/>
</dbReference>
<dbReference type="Gene3D" id="1.10.443.10">
    <property type="entry name" value="Intergrase catalytic core"/>
    <property type="match status" value="1"/>
</dbReference>
<dbReference type="InterPro" id="IPR013762">
    <property type="entry name" value="Integrase-like_cat_sf"/>
</dbReference>